<dbReference type="EMBL" id="GITU01002104">
    <property type="protein sequence ID" value="MBC1170807.1"/>
    <property type="molecule type" value="Transcribed_RNA"/>
</dbReference>
<feature type="chain" id="PRO_5028882007" evidence="3">
    <location>
        <begin position="20"/>
        <end position="107"/>
    </location>
</feature>
<dbReference type="InterPro" id="IPR031424">
    <property type="entry name" value="QVR-like"/>
</dbReference>
<dbReference type="AlphaFoldDB" id="A0A7G3AFC3"/>
<dbReference type="InterPro" id="IPR045860">
    <property type="entry name" value="Snake_toxin-like_sf"/>
</dbReference>
<proteinExistence type="predicted"/>
<dbReference type="GO" id="GO:0030431">
    <property type="term" value="P:sleep"/>
    <property type="evidence" value="ECO:0007669"/>
    <property type="project" value="InterPro"/>
</dbReference>
<organism evidence="4">
    <name type="scientific">Lutzomyia longipalpis</name>
    <name type="common">Sand fly</name>
    <dbReference type="NCBI Taxonomy" id="7200"/>
    <lineage>
        <taxon>Eukaryota</taxon>
        <taxon>Metazoa</taxon>
        <taxon>Ecdysozoa</taxon>
        <taxon>Arthropoda</taxon>
        <taxon>Hexapoda</taxon>
        <taxon>Insecta</taxon>
        <taxon>Pterygota</taxon>
        <taxon>Neoptera</taxon>
        <taxon>Endopterygota</taxon>
        <taxon>Diptera</taxon>
        <taxon>Nematocera</taxon>
        <taxon>Psychodoidea</taxon>
        <taxon>Psychodidae</taxon>
        <taxon>Lutzomyia</taxon>
        <taxon>Lutzomyia</taxon>
    </lineage>
</organism>
<keyword evidence="1 3" id="KW-0732">Signal</keyword>
<dbReference type="Pfam" id="PF17064">
    <property type="entry name" value="QVR"/>
    <property type="match status" value="1"/>
</dbReference>
<dbReference type="SUPFAM" id="SSF57302">
    <property type="entry name" value="Snake toxin-like"/>
    <property type="match status" value="1"/>
</dbReference>
<reference evidence="4" key="1">
    <citation type="journal article" date="2020" name="BMC">
        <title>Leishmania infection induces a limited differential gene expression in the sand fly midgut.</title>
        <authorList>
            <person name="Coutinho-Abreu I.V."/>
            <person name="Serafim T.D."/>
            <person name="Meneses C."/>
            <person name="Kamhawi S."/>
            <person name="Oliveira F."/>
            <person name="Valenzuela J.G."/>
        </authorList>
    </citation>
    <scope>NUCLEOTIDE SEQUENCE</scope>
    <source>
        <strain evidence="4">Jacobina</strain>
        <tissue evidence="4">Midgut</tissue>
    </source>
</reference>
<evidence type="ECO:0000313" key="4">
    <source>
        <dbReference type="EMBL" id="MBC1170807.1"/>
    </source>
</evidence>
<accession>A0A7G3AFC3</accession>
<keyword evidence="2" id="KW-0325">Glycoprotein</keyword>
<protein>
    <submittedName>
        <fullName evidence="4">Putative conserved secreted protein</fullName>
    </submittedName>
</protein>
<dbReference type="GO" id="GO:0032222">
    <property type="term" value="P:regulation of synaptic transmission, cholinergic"/>
    <property type="evidence" value="ECO:0007669"/>
    <property type="project" value="InterPro"/>
</dbReference>
<evidence type="ECO:0000256" key="3">
    <source>
        <dbReference type="SAM" id="SignalP"/>
    </source>
</evidence>
<evidence type="ECO:0000256" key="2">
    <source>
        <dbReference type="ARBA" id="ARBA00023180"/>
    </source>
</evidence>
<evidence type="ECO:0000256" key="1">
    <source>
        <dbReference type="ARBA" id="ARBA00022729"/>
    </source>
</evidence>
<dbReference type="PROSITE" id="PS51257">
    <property type="entry name" value="PROKAR_LIPOPROTEIN"/>
    <property type="match status" value="1"/>
</dbReference>
<feature type="signal peptide" evidence="3">
    <location>
        <begin position="1"/>
        <end position="19"/>
    </location>
</feature>
<sequence>MRLLLFIVTLWLAVGLAACGLQCYMCSSHYDSDCIDERNTTKILTCTDFIQGITPINLRCVRIVSISDSNRLIVVRRCAVLGDCKYVAKNDRQSCTECNTDLCNSGK</sequence>
<name>A0A7G3AFC3_LUTLO</name>